<dbReference type="InterPro" id="IPR001806">
    <property type="entry name" value="Small_GTPase"/>
</dbReference>
<keyword evidence="3" id="KW-1003">Cell membrane</keyword>
<dbReference type="FunFam" id="3.40.50.300:FF:000080">
    <property type="entry name" value="Ras-like GTPase Ras1"/>
    <property type="match status" value="1"/>
</dbReference>
<dbReference type="AlphaFoldDB" id="A0A2T6ZK60"/>
<dbReference type="GO" id="GO:0005525">
    <property type="term" value="F:GTP binding"/>
    <property type="evidence" value="ECO:0007669"/>
    <property type="project" value="UniProtKB-KW"/>
</dbReference>
<comment type="caution">
    <text evidence="10">The sequence shown here is derived from an EMBL/GenBank/DDBJ whole genome shotgun (WGS) entry which is preliminary data.</text>
</comment>
<dbReference type="PROSITE" id="PS51421">
    <property type="entry name" value="RAS"/>
    <property type="match status" value="1"/>
</dbReference>
<evidence type="ECO:0000256" key="3">
    <source>
        <dbReference type="ARBA" id="ARBA00022475"/>
    </source>
</evidence>
<dbReference type="PROSITE" id="PS51420">
    <property type="entry name" value="RHO"/>
    <property type="match status" value="1"/>
</dbReference>
<dbReference type="InterPro" id="IPR020849">
    <property type="entry name" value="Small_GTPase_Ras-type"/>
</dbReference>
<dbReference type="OrthoDB" id="5976022at2759"/>
<dbReference type="SMART" id="SM00176">
    <property type="entry name" value="RAN"/>
    <property type="match status" value="1"/>
</dbReference>
<gene>
    <name evidence="10" type="ORF">B9Z19DRAFT_1102703</name>
</gene>
<evidence type="ECO:0000256" key="7">
    <source>
        <dbReference type="ARBA" id="ARBA00023136"/>
    </source>
</evidence>
<keyword evidence="6" id="KW-0342">GTP-binding</keyword>
<keyword evidence="9" id="KW-0636">Prenylation</keyword>
<protein>
    <submittedName>
        <fullName evidence="10">Ras family-domain-containing protein</fullName>
    </submittedName>
</protein>
<evidence type="ECO:0000256" key="4">
    <source>
        <dbReference type="ARBA" id="ARBA00022481"/>
    </source>
</evidence>
<dbReference type="SUPFAM" id="SSF52540">
    <property type="entry name" value="P-loop containing nucleoside triphosphate hydrolases"/>
    <property type="match status" value="1"/>
</dbReference>
<dbReference type="EMBL" id="NESQ01000212">
    <property type="protein sequence ID" value="PUU75863.1"/>
    <property type="molecule type" value="Genomic_DNA"/>
</dbReference>
<evidence type="ECO:0000256" key="2">
    <source>
        <dbReference type="ARBA" id="ARBA00008344"/>
    </source>
</evidence>
<dbReference type="Gene3D" id="3.40.50.300">
    <property type="entry name" value="P-loop containing nucleotide triphosphate hydrolases"/>
    <property type="match status" value="1"/>
</dbReference>
<keyword evidence="8" id="KW-0449">Lipoprotein</keyword>
<evidence type="ECO:0000256" key="6">
    <source>
        <dbReference type="ARBA" id="ARBA00023134"/>
    </source>
</evidence>
<dbReference type="Pfam" id="PF00071">
    <property type="entry name" value="Ras"/>
    <property type="match status" value="1"/>
</dbReference>
<evidence type="ECO:0000256" key="9">
    <source>
        <dbReference type="ARBA" id="ARBA00023289"/>
    </source>
</evidence>
<dbReference type="Proteomes" id="UP000244722">
    <property type="component" value="Unassembled WGS sequence"/>
</dbReference>
<keyword evidence="4" id="KW-0488">Methylation</keyword>
<dbReference type="CDD" id="cd04138">
    <property type="entry name" value="H_N_K_Ras_like"/>
    <property type="match status" value="1"/>
</dbReference>
<accession>A0A2T6ZK60</accession>
<dbReference type="NCBIfam" id="TIGR00231">
    <property type="entry name" value="small_GTP"/>
    <property type="match status" value="1"/>
</dbReference>
<reference evidence="10 11" key="1">
    <citation type="submission" date="2017-04" db="EMBL/GenBank/DDBJ databases">
        <title>Draft genome sequence of Tuber borchii Vittad., a whitish edible truffle.</title>
        <authorList>
            <consortium name="DOE Joint Genome Institute"/>
            <person name="Murat C."/>
            <person name="Kuo A."/>
            <person name="Barry K.W."/>
            <person name="Clum A."/>
            <person name="Dockter R.B."/>
            <person name="Fauchery L."/>
            <person name="Iotti M."/>
            <person name="Kohler A."/>
            <person name="Labutti K."/>
            <person name="Lindquist E.A."/>
            <person name="Lipzen A."/>
            <person name="Ohm R.A."/>
            <person name="Wang M."/>
            <person name="Grigoriev I.V."/>
            <person name="Zambonelli A."/>
            <person name="Martin F.M."/>
        </authorList>
    </citation>
    <scope>NUCLEOTIDE SEQUENCE [LARGE SCALE GENOMIC DNA]</scope>
    <source>
        <strain evidence="10 11">Tbo3840</strain>
    </source>
</reference>
<dbReference type="SMART" id="SM00174">
    <property type="entry name" value="RHO"/>
    <property type="match status" value="1"/>
</dbReference>
<keyword evidence="7" id="KW-0472">Membrane</keyword>
<evidence type="ECO:0000256" key="8">
    <source>
        <dbReference type="ARBA" id="ARBA00023288"/>
    </source>
</evidence>
<dbReference type="PANTHER" id="PTHR24070">
    <property type="entry name" value="RAS, DI-RAS, AND RHEB FAMILY MEMBERS OF SMALL GTPASE SUPERFAMILY"/>
    <property type="match status" value="1"/>
</dbReference>
<evidence type="ECO:0000313" key="11">
    <source>
        <dbReference type="Proteomes" id="UP000244722"/>
    </source>
</evidence>
<proteinExistence type="inferred from homology"/>
<dbReference type="InterPro" id="IPR005225">
    <property type="entry name" value="Small_GTP-bd"/>
</dbReference>
<keyword evidence="11" id="KW-1185">Reference proteome</keyword>
<sequence length="250" mass="27678">MSPVWYPLISLSHMDPLSDFLRNICAALLLTEAQFLREYKLVVVGGGGVGKSCLTIQLIQSHFVDEYDPTIEDSYRKECVIDDEVALLDVLDTAGQEEYSAMREQYMRTGEGFLLVYSITSRTSFEEIATFQQQILRVKDKDYFPVIVVGNKCDLDMERAVSQQEGRDLARHFSCRFIETSAKSRINVDEAFYNLVREIRRYNKDQSGGSNSPGGGNMNNNGGGGNGGGGEYGKGANEKDAGCCGSCIIL</sequence>
<dbReference type="GO" id="GO:0005886">
    <property type="term" value="C:plasma membrane"/>
    <property type="evidence" value="ECO:0007669"/>
    <property type="project" value="UniProtKB-SubCell"/>
</dbReference>
<dbReference type="PROSITE" id="PS51419">
    <property type="entry name" value="RAB"/>
    <property type="match status" value="1"/>
</dbReference>
<name>A0A2T6ZK60_TUBBO</name>
<dbReference type="InterPro" id="IPR027417">
    <property type="entry name" value="P-loop_NTPase"/>
</dbReference>
<comment type="subcellular location">
    <subcellularLocation>
        <location evidence="1">Cell membrane</location>
        <topology evidence="1">Lipid-anchor</topology>
    </subcellularLocation>
</comment>
<dbReference type="GO" id="GO:0003924">
    <property type="term" value="F:GTPase activity"/>
    <property type="evidence" value="ECO:0007669"/>
    <property type="project" value="InterPro"/>
</dbReference>
<evidence type="ECO:0000313" key="10">
    <source>
        <dbReference type="EMBL" id="PUU75863.1"/>
    </source>
</evidence>
<evidence type="ECO:0000256" key="1">
    <source>
        <dbReference type="ARBA" id="ARBA00004193"/>
    </source>
</evidence>
<dbReference type="GO" id="GO:0007165">
    <property type="term" value="P:signal transduction"/>
    <property type="evidence" value="ECO:0007669"/>
    <property type="project" value="InterPro"/>
</dbReference>
<dbReference type="PRINTS" id="PR00449">
    <property type="entry name" value="RASTRNSFRMNG"/>
</dbReference>
<dbReference type="STRING" id="42251.A0A2T6ZK60"/>
<organism evidence="10 11">
    <name type="scientific">Tuber borchii</name>
    <name type="common">White truffle</name>
    <dbReference type="NCBI Taxonomy" id="42251"/>
    <lineage>
        <taxon>Eukaryota</taxon>
        <taxon>Fungi</taxon>
        <taxon>Dikarya</taxon>
        <taxon>Ascomycota</taxon>
        <taxon>Pezizomycotina</taxon>
        <taxon>Pezizomycetes</taxon>
        <taxon>Pezizales</taxon>
        <taxon>Tuberaceae</taxon>
        <taxon>Tuber</taxon>
    </lineage>
</organism>
<dbReference type="SMART" id="SM00175">
    <property type="entry name" value="RAB"/>
    <property type="match status" value="1"/>
</dbReference>
<comment type="similarity">
    <text evidence="2">Belongs to the small GTPase superfamily. Ras family.</text>
</comment>
<dbReference type="SMART" id="SM00173">
    <property type="entry name" value="RAS"/>
    <property type="match status" value="1"/>
</dbReference>
<keyword evidence="5" id="KW-0547">Nucleotide-binding</keyword>
<evidence type="ECO:0000256" key="5">
    <source>
        <dbReference type="ARBA" id="ARBA00022741"/>
    </source>
</evidence>